<dbReference type="AlphaFoldDB" id="A0A0A8ZKZ7"/>
<protein>
    <submittedName>
        <fullName evidence="1">Uncharacterized protein</fullName>
    </submittedName>
</protein>
<reference evidence="1" key="1">
    <citation type="submission" date="2014-09" db="EMBL/GenBank/DDBJ databases">
        <authorList>
            <person name="Magalhaes I.L.F."/>
            <person name="Oliveira U."/>
            <person name="Santos F.R."/>
            <person name="Vidigal T.H.D.A."/>
            <person name="Brescovit A.D."/>
            <person name="Santos A.J."/>
        </authorList>
    </citation>
    <scope>NUCLEOTIDE SEQUENCE</scope>
    <source>
        <tissue evidence="1">Shoot tissue taken approximately 20 cm above the soil surface</tissue>
    </source>
</reference>
<sequence>MTQGHALHSYTVSNSTGQDLLISHQLYQKVNTCAVQGYSVLTTEL</sequence>
<dbReference type="EMBL" id="GBRH01258419">
    <property type="protein sequence ID" value="JAD39476.1"/>
    <property type="molecule type" value="Transcribed_RNA"/>
</dbReference>
<evidence type="ECO:0000313" key="1">
    <source>
        <dbReference type="EMBL" id="JAD39476.1"/>
    </source>
</evidence>
<name>A0A0A8ZKZ7_ARUDO</name>
<reference evidence="1" key="2">
    <citation type="journal article" date="2015" name="Data Brief">
        <title>Shoot transcriptome of the giant reed, Arundo donax.</title>
        <authorList>
            <person name="Barrero R.A."/>
            <person name="Guerrero F.D."/>
            <person name="Moolhuijzen P."/>
            <person name="Goolsby J.A."/>
            <person name="Tidwell J."/>
            <person name="Bellgard S.E."/>
            <person name="Bellgard M.I."/>
        </authorList>
    </citation>
    <scope>NUCLEOTIDE SEQUENCE</scope>
    <source>
        <tissue evidence="1">Shoot tissue taken approximately 20 cm above the soil surface</tissue>
    </source>
</reference>
<proteinExistence type="predicted"/>
<accession>A0A0A8ZKZ7</accession>
<organism evidence="1">
    <name type="scientific">Arundo donax</name>
    <name type="common">Giant reed</name>
    <name type="synonym">Donax arundinaceus</name>
    <dbReference type="NCBI Taxonomy" id="35708"/>
    <lineage>
        <taxon>Eukaryota</taxon>
        <taxon>Viridiplantae</taxon>
        <taxon>Streptophyta</taxon>
        <taxon>Embryophyta</taxon>
        <taxon>Tracheophyta</taxon>
        <taxon>Spermatophyta</taxon>
        <taxon>Magnoliopsida</taxon>
        <taxon>Liliopsida</taxon>
        <taxon>Poales</taxon>
        <taxon>Poaceae</taxon>
        <taxon>PACMAD clade</taxon>
        <taxon>Arundinoideae</taxon>
        <taxon>Arundineae</taxon>
        <taxon>Arundo</taxon>
    </lineage>
</organism>